<dbReference type="PANTHER" id="PTHR10788:SF106">
    <property type="entry name" value="BCDNA.GH08860"/>
    <property type="match status" value="1"/>
</dbReference>
<evidence type="ECO:0000313" key="2">
    <source>
        <dbReference type="EMBL" id="CAH7687872.1"/>
    </source>
</evidence>
<name>A0AAV0BKX1_PHAPC</name>
<dbReference type="GO" id="GO:0003825">
    <property type="term" value="F:alpha,alpha-trehalose-phosphate synthase (UDP-forming) activity"/>
    <property type="evidence" value="ECO:0007669"/>
    <property type="project" value="TreeGrafter"/>
</dbReference>
<organism evidence="2 3">
    <name type="scientific">Phakopsora pachyrhizi</name>
    <name type="common">Asian soybean rust disease fungus</name>
    <dbReference type="NCBI Taxonomy" id="170000"/>
    <lineage>
        <taxon>Eukaryota</taxon>
        <taxon>Fungi</taxon>
        <taxon>Dikarya</taxon>
        <taxon>Basidiomycota</taxon>
        <taxon>Pucciniomycotina</taxon>
        <taxon>Pucciniomycetes</taxon>
        <taxon>Pucciniales</taxon>
        <taxon>Phakopsoraceae</taxon>
        <taxon>Phakopsora</taxon>
    </lineage>
</organism>
<comment type="caution">
    <text evidence="2">The sequence shown here is derived from an EMBL/GenBank/DDBJ whole genome shotgun (WGS) entry which is preliminary data.</text>
</comment>
<dbReference type="Pfam" id="PF02358">
    <property type="entry name" value="Trehalose_PPase"/>
    <property type="match status" value="1"/>
</dbReference>
<evidence type="ECO:0000313" key="3">
    <source>
        <dbReference type="Proteomes" id="UP001153365"/>
    </source>
</evidence>
<dbReference type="Proteomes" id="UP001153365">
    <property type="component" value="Unassembled WGS sequence"/>
</dbReference>
<dbReference type="InterPro" id="IPR003337">
    <property type="entry name" value="Trehalose_PPase"/>
</dbReference>
<proteinExistence type="inferred from homology"/>
<dbReference type="SUPFAM" id="SSF56784">
    <property type="entry name" value="HAD-like"/>
    <property type="match status" value="1"/>
</dbReference>
<dbReference type="EMBL" id="CALTRL010005918">
    <property type="protein sequence ID" value="CAH7687872.1"/>
    <property type="molecule type" value="Genomic_DNA"/>
</dbReference>
<dbReference type="InterPro" id="IPR001830">
    <property type="entry name" value="Glyco_trans_20"/>
</dbReference>
<comment type="similarity">
    <text evidence="1">In the N-terminal section; belongs to the glycosyltransferase 20 family.</text>
</comment>
<dbReference type="InterPro" id="IPR036412">
    <property type="entry name" value="HAD-like_sf"/>
</dbReference>
<evidence type="ECO:0000256" key="1">
    <source>
        <dbReference type="ARBA" id="ARBA00005409"/>
    </source>
</evidence>
<sequence length="245" mass="27931">MTNLLLFFCGKKGTLTDGKINPEDKLQKLLEDPKNHIYIVTARTAENIQKQMPRIKSERFFFVGEHGGVLKRSTAYTSAGPTEFGLYCKNALQKFIDRSIPKDVDFETGATGHLTFGFRLKNLDDKSWCLNLGDLQNAELNELNGYKVEFLKKIDYVSLQPKNLHKGTFVQQLLEELKEEGLKLYVLGMGNDLPDEPFYRAMHNNGFSNTVRVGNDIKLDESVAKHHLKSPQKVMEFLEELTSIQ</sequence>
<dbReference type="AlphaFoldDB" id="A0AAV0BKX1"/>
<reference evidence="2" key="1">
    <citation type="submission" date="2022-06" db="EMBL/GenBank/DDBJ databases">
        <authorList>
            <consortium name="SYNGENTA / RWTH Aachen University"/>
        </authorList>
    </citation>
    <scope>NUCLEOTIDE SEQUENCE</scope>
</reference>
<keyword evidence="3" id="KW-1185">Reference proteome</keyword>
<dbReference type="InterPro" id="IPR023214">
    <property type="entry name" value="HAD_sf"/>
</dbReference>
<dbReference type="GO" id="GO:0005992">
    <property type="term" value="P:trehalose biosynthetic process"/>
    <property type="evidence" value="ECO:0007669"/>
    <property type="project" value="InterPro"/>
</dbReference>
<protein>
    <submittedName>
        <fullName evidence="2">HAD-like domain-containing protein</fullName>
    </submittedName>
</protein>
<dbReference type="PANTHER" id="PTHR10788">
    <property type="entry name" value="TREHALOSE-6-PHOSPHATE SYNTHASE"/>
    <property type="match status" value="1"/>
</dbReference>
<accession>A0AAV0BKX1</accession>
<dbReference type="Gene3D" id="3.40.50.1000">
    <property type="entry name" value="HAD superfamily/HAD-like"/>
    <property type="match status" value="1"/>
</dbReference>
<gene>
    <name evidence="2" type="ORF">PPACK8108_LOCUS22729</name>
</gene>